<protein>
    <submittedName>
        <fullName evidence="1">Uncharacterized protein</fullName>
    </submittedName>
</protein>
<organism evidence="1 2">
    <name type="scientific">Aspergillus aculeatinus CBS 121060</name>
    <dbReference type="NCBI Taxonomy" id="1448322"/>
    <lineage>
        <taxon>Eukaryota</taxon>
        <taxon>Fungi</taxon>
        <taxon>Dikarya</taxon>
        <taxon>Ascomycota</taxon>
        <taxon>Pezizomycotina</taxon>
        <taxon>Eurotiomycetes</taxon>
        <taxon>Eurotiomycetidae</taxon>
        <taxon>Eurotiales</taxon>
        <taxon>Aspergillaceae</taxon>
        <taxon>Aspergillus</taxon>
        <taxon>Aspergillus subgen. Circumdati</taxon>
    </lineage>
</organism>
<accession>A0ACD1HIJ6</accession>
<evidence type="ECO:0000313" key="1">
    <source>
        <dbReference type="EMBL" id="RAH73307.1"/>
    </source>
</evidence>
<dbReference type="Proteomes" id="UP000249661">
    <property type="component" value="Unassembled WGS sequence"/>
</dbReference>
<dbReference type="EMBL" id="KZ824940">
    <property type="protein sequence ID" value="RAH73307.1"/>
    <property type="molecule type" value="Genomic_DNA"/>
</dbReference>
<name>A0ACD1HIJ6_9EURO</name>
<evidence type="ECO:0000313" key="2">
    <source>
        <dbReference type="Proteomes" id="UP000249661"/>
    </source>
</evidence>
<proteinExistence type="predicted"/>
<sequence length="147" mass="16939">MNQTKGKKKKKKRKEKKIAPDQSCYWEKQRSHSIIMMQALLMLVVLQQSWVEQAIQSLPPSLPFPRLKTGVDSVSLFSPLLLFKRRRLPFVLLFPSIRCQVRVGSPLPSIPFRPTATPSQRCYPMSFESCIALPHPHLFFFVLFSPG</sequence>
<keyword evidence="2" id="KW-1185">Reference proteome</keyword>
<gene>
    <name evidence="1" type="ORF">BO66DRAFT_239569</name>
</gene>
<reference evidence="1" key="1">
    <citation type="submission" date="2018-02" db="EMBL/GenBank/DDBJ databases">
        <title>The genomes of Aspergillus section Nigri reveals drivers in fungal speciation.</title>
        <authorList>
            <consortium name="DOE Joint Genome Institute"/>
            <person name="Vesth T.C."/>
            <person name="Nybo J."/>
            <person name="Theobald S."/>
            <person name="Brandl J."/>
            <person name="Frisvad J.C."/>
            <person name="Nielsen K.F."/>
            <person name="Lyhne E.K."/>
            <person name="Kogle M.E."/>
            <person name="Kuo A."/>
            <person name="Riley R."/>
            <person name="Clum A."/>
            <person name="Nolan M."/>
            <person name="Lipzen A."/>
            <person name="Salamov A."/>
            <person name="Henrissat B."/>
            <person name="Wiebenga A."/>
            <person name="De vries R.P."/>
            <person name="Grigoriev I.V."/>
            <person name="Mortensen U.H."/>
            <person name="Andersen M.R."/>
            <person name="Baker S.E."/>
        </authorList>
    </citation>
    <scope>NUCLEOTIDE SEQUENCE</scope>
    <source>
        <strain evidence="1">CBS 121060</strain>
    </source>
</reference>